<evidence type="ECO:0000313" key="2">
    <source>
        <dbReference type="EMBL" id="MCV9884578.1"/>
    </source>
</evidence>
<keyword evidence="1" id="KW-1133">Transmembrane helix</keyword>
<dbReference type="Proteomes" id="UP001526147">
    <property type="component" value="Unassembled WGS sequence"/>
</dbReference>
<dbReference type="PANTHER" id="PTHR37305:SF1">
    <property type="entry name" value="MEMBRANE PROTEIN"/>
    <property type="match status" value="1"/>
</dbReference>
<dbReference type="PROSITE" id="PS51257">
    <property type="entry name" value="PROKAR_LIPOPROTEIN"/>
    <property type="match status" value="1"/>
</dbReference>
<keyword evidence="3" id="KW-1185">Reference proteome</keyword>
<gene>
    <name evidence="2" type="ORF">OIH86_02830</name>
</gene>
<sequence>MGLLVKNEFQKILLRKKTMLFFIIFTLIVLGSCLFLNYYGLGNHTSDSPQVKVNNLNLPVLVAKESFFVLSLIIFPLLFLDSFSGELSSGAYRMTLIRPISRVKLLFSKYVSQLIIALLFLAIPLLVSYIYGQLLSPHVSHVTYSNQYSKLNGLESVLYTVKFYSLLLIIGISILTIVSLLSAFIPNTPLCFLFTLGVMIGSIYISDTFSYFLLSGEYVYNQLNNQSITFFLTNGIIILCGGLVNSLRWRTKDFF</sequence>
<keyword evidence="1" id="KW-0472">Membrane</keyword>
<feature type="transmembrane region" description="Helical" evidence="1">
    <location>
        <begin position="110"/>
        <end position="131"/>
    </location>
</feature>
<feature type="transmembrane region" description="Helical" evidence="1">
    <location>
        <begin position="20"/>
        <end position="39"/>
    </location>
</feature>
<evidence type="ECO:0000256" key="1">
    <source>
        <dbReference type="SAM" id="Phobius"/>
    </source>
</evidence>
<comment type="caution">
    <text evidence="2">The sequence shown here is derived from an EMBL/GenBank/DDBJ whole genome shotgun (WGS) entry which is preliminary data.</text>
</comment>
<keyword evidence="1" id="KW-0812">Transmembrane</keyword>
<feature type="transmembrane region" description="Helical" evidence="1">
    <location>
        <begin position="226"/>
        <end position="247"/>
    </location>
</feature>
<feature type="transmembrane region" description="Helical" evidence="1">
    <location>
        <begin position="67"/>
        <end position="89"/>
    </location>
</feature>
<feature type="transmembrane region" description="Helical" evidence="1">
    <location>
        <begin position="163"/>
        <end position="185"/>
    </location>
</feature>
<dbReference type="PANTHER" id="PTHR37305">
    <property type="entry name" value="INTEGRAL MEMBRANE PROTEIN-RELATED"/>
    <property type="match status" value="1"/>
</dbReference>
<accession>A0ABT3DBZ8</accession>
<feature type="transmembrane region" description="Helical" evidence="1">
    <location>
        <begin position="192"/>
        <end position="214"/>
    </location>
</feature>
<proteinExistence type="predicted"/>
<name>A0ABT3DBZ8_9BACI</name>
<dbReference type="RefSeq" id="WP_264141524.1">
    <property type="nucleotide sequence ID" value="NZ_JAOYEY010000021.1"/>
</dbReference>
<organism evidence="2 3">
    <name type="scientific">Metabacillus halosaccharovorans</name>
    <dbReference type="NCBI Taxonomy" id="930124"/>
    <lineage>
        <taxon>Bacteria</taxon>
        <taxon>Bacillati</taxon>
        <taxon>Bacillota</taxon>
        <taxon>Bacilli</taxon>
        <taxon>Bacillales</taxon>
        <taxon>Bacillaceae</taxon>
        <taxon>Metabacillus</taxon>
    </lineage>
</organism>
<dbReference type="Pfam" id="PF12679">
    <property type="entry name" value="ABC2_membrane_2"/>
    <property type="match status" value="1"/>
</dbReference>
<reference evidence="2 3" key="1">
    <citation type="submission" date="2022-10" db="EMBL/GenBank/DDBJ databases">
        <title>Draft genome assembly of moderately radiation resistant bacterium Metabacillus halosaccharovorans.</title>
        <authorList>
            <person name="Pal S."/>
            <person name="Gopinathan A."/>
        </authorList>
    </citation>
    <scope>NUCLEOTIDE SEQUENCE [LARGE SCALE GENOMIC DNA]</scope>
    <source>
        <strain evidence="2 3">VITHBRA001</strain>
    </source>
</reference>
<protein>
    <submittedName>
        <fullName evidence="2">ABC transporter permease</fullName>
    </submittedName>
</protein>
<dbReference type="EMBL" id="JAOYEY010000021">
    <property type="protein sequence ID" value="MCV9884578.1"/>
    <property type="molecule type" value="Genomic_DNA"/>
</dbReference>
<evidence type="ECO:0000313" key="3">
    <source>
        <dbReference type="Proteomes" id="UP001526147"/>
    </source>
</evidence>